<dbReference type="AlphaFoldDB" id="A0A0G3GXL4"/>
<proteinExistence type="predicted"/>
<dbReference type="Proteomes" id="UP000035368">
    <property type="component" value="Chromosome"/>
</dbReference>
<accession>A0A0G3GXL4</accession>
<dbReference type="KEGG" id="cei:CEPID_08740"/>
<evidence type="ECO:0000259" key="1">
    <source>
        <dbReference type="Pfam" id="PF00857"/>
    </source>
</evidence>
<dbReference type="SUPFAM" id="SSF52499">
    <property type="entry name" value="Isochorismatase-like hydrolases"/>
    <property type="match status" value="1"/>
</dbReference>
<sequence length="51" mass="5538">MRGAFDAGFNVVVISDAITDHAVQRLSWSLERSLPMFAEVATTAEIIDAQS</sequence>
<name>A0A0G3GXL4_9CORY</name>
<evidence type="ECO:0000313" key="2">
    <source>
        <dbReference type="EMBL" id="AKK03597.1"/>
    </source>
</evidence>
<keyword evidence="3" id="KW-1185">Reference proteome</keyword>
<feature type="domain" description="Isochorismatase-like" evidence="1">
    <location>
        <begin position="1"/>
        <end position="45"/>
    </location>
</feature>
<dbReference type="InterPro" id="IPR036380">
    <property type="entry name" value="Isochorismatase-like_sf"/>
</dbReference>
<reference evidence="2 3" key="1">
    <citation type="submission" date="2015-05" db="EMBL/GenBank/DDBJ databases">
        <title>Complete genome sequence of Corynebacterium epidermidicanis DSM 45586, isolated from the skin of a dog suffering from pruritus.</title>
        <authorList>
            <person name="Ruckert C."/>
            <person name="Albersmeier A."/>
            <person name="Winkler A."/>
            <person name="Tauch A."/>
        </authorList>
    </citation>
    <scope>NUCLEOTIDE SEQUENCE [LARGE SCALE GENOMIC DNA]</scope>
    <source>
        <strain evidence="2 3">DSM 45586</strain>
    </source>
</reference>
<dbReference type="Gene3D" id="3.40.50.850">
    <property type="entry name" value="Isochorismatase-like"/>
    <property type="match status" value="1"/>
</dbReference>
<organism evidence="2 3">
    <name type="scientific">Corynebacterium epidermidicanis</name>
    <dbReference type="NCBI Taxonomy" id="1050174"/>
    <lineage>
        <taxon>Bacteria</taxon>
        <taxon>Bacillati</taxon>
        <taxon>Actinomycetota</taxon>
        <taxon>Actinomycetes</taxon>
        <taxon>Mycobacteriales</taxon>
        <taxon>Corynebacteriaceae</taxon>
        <taxon>Corynebacterium</taxon>
    </lineage>
</organism>
<dbReference type="Pfam" id="PF00857">
    <property type="entry name" value="Isochorismatase"/>
    <property type="match status" value="1"/>
</dbReference>
<dbReference type="STRING" id="1050174.CEPID_08740"/>
<dbReference type="EMBL" id="CP011541">
    <property type="protein sequence ID" value="AKK03597.1"/>
    <property type="molecule type" value="Genomic_DNA"/>
</dbReference>
<protein>
    <submittedName>
        <fullName evidence="2">Isochorismatase family</fullName>
    </submittedName>
</protein>
<evidence type="ECO:0000313" key="3">
    <source>
        <dbReference type="Proteomes" id="UP000035368"/>
    </source>
</evidence>
<gene>
    <name evidence="2" type="ORF">CEPID_08740</name>
</gene>
<dbReference type="PATRIC" id="fig|1050174.4.peg.1761"/>
<dbReference type="InterPro" id="IPR000868">
    <property type="entry name" value="Isochorismatase-like_dom"/>
</dbReference>